<dbReference type="KEGG" id="csaz:Cs308_0058"/>
<gene>
    <name evidence="1" type="ORF">Cs308_0058</name>
</gene>
<dbReference type="AlphaFoldDB" id="A0A1A9HW12"/>
<dbReference type="PATRIC" id="fig|1806891.3.peg.56"/>
<dbReference type="Proteomes" id="UP000078162">
    <property type="component" value="Chromosome"/>
</dbReference>
<dbReference type="STRING" id="1806891.Cs308_0058"/>
<evidence type="ECO:0000313" key="2">
    <source>
        <dbReference type="Proteomes" id="UP000078162"/>
    </source>
</evidence>
<keyword evidence="2" id="KW-1185">Reference proteome</keyword>
<evidence type="ECO:0000313" key="1">
    <source>
        <dbReference type="EMBL" id="ANH78234.1"/>
    </source>
</evidence>
<name>A0A1A9HW12_9CHLA</name>
<protein>
    <submittedName>
        <fullName evidence="1">Uncharacterized protein</fullName>
    </submittedName>
</protein>
<dbReference type="EMBL" id="CP014639">
    <property type="protein sequence ID" value="ANH78234.1"/>
    <property type="molecule type" value="Genomic_DNA"/>
</dbReference>
<accession>A0A1A9HW12</accession>
<sequence length="38" mass="4677">MSRKIYIALLMLRSYLNFQQKALKNNYREQKDKTNLNK</sequence>
<organism evidence="1 2">
    <name type="scientific">Candidatus Chlamydia sanziniae</name>
    <dbReference type="NCBI Taxonomy" id="1806891"/>
    <lineage>
        <taxon>Bacteria</taxon>
        <taxon>Pseudomonadati</taxon>
        <taxon>Chlamydiota</taxon>
        <taxon>Chlamydiia</taxon>
        <taxon>Chlamydiales</taxon>
        <taxon>Chlamydiaceae</taxon>
        <taxon>Chlamydia/Chlamydophila group</taxon>
        <taxon>Chlamydia</taxon>
    </lineage>
</organism>
<proteinExistence type="predicted"/>
<reference evidence="2" key="1">
    <citation type="submission" date="2016-03" db="EMBL/GenBank/DDBJ databases">
        <title>Culture-independent genomics supports pathogen discovery for uncultivable bacteria within the genus Chlamydia.</title>
        <authorList>
            <person name="Taylor-Brown A."/>
            <person name="Bachmann N.L."/>
            <person name="Borel N."/>
            <person name="Polkinghorne A."/>
        </authorList>
    </citation>
    <scope>NUCLEOTIDE SEQUENCE [LARGE SCALE GENOMIC DNA]</scope>
    <source>
        <strain evidence="2">2742-308</strain>
    </source>
</reference>